<dbReference type="CDD" id="cd12148">
    <property type="entry name" value="fungal_TF_MHR"/>
    <property type="match status" value="1"/>
</dbReference>
<dbReference type="SMART" id="SM00066">
    <property type="entry name" value="GAL4"/>
    <property type="match status" value="1"/>
</dbReference>
<keyword evidence="1" id="KW-0479">Metal-binding</keyword>
<evidence type="ECO:0000256" key="1">
    <source>
        <dbReference type="ARBA" id="ARBA00022723"/>
    </source>
</evidence>
<dbReference type="InterPro" id="IPR036864">
    <property type="entry name" value="Zn2-C6_fun-type_DNA-bd_sf"/>
</dbReference>
<evidence type="ECO:0000313" key="6">
    <source>
        <dbReference type="Proteomes" id="UP000756346"/>
    </source>
</evidence>
<dbReference type="PANTHER" id="PTHR46910">
    <property type="entry name" value="TRANSCRIPTION FACTOR PDR1"/>
    <property type="match status" value="1"/>
</dbReference>
<dbReference type="InterPro" id="IPR007219">
    <property type="entry name" value="XnlR_reg_dom"/>
</dbReference>
<feature type="compositionally biased region" description="Low complexity" evidence="3">
    <location>
        <begin position="632"/>
        <end position="650"/>
    </location>
</feature>
<dbReference type="SMART" id="SM00906">
    <property type="entry name" value="Fungal_trans"/>
    <property type="match status" value="1"/>
</dbReference>
<dbReference type="GeneID" id="70177663"/>
<evidence type="ECO:0000256" key="3">
    <source>
        <dbReference type="SAM" id="MobiDB-lite"/>
    </source>
</evidence>
<evidence type="ECO:0000313" key="5">
    <source>
        <dbReference type="EMBL" id="KAH7028774.1"/>
    </source>
</evidence>
<dbReference type="Gene3D" id="4.10.240.10">
    <property type="entry name" value="Zn(2)-C6 fungal-type DNA-binding domain"/>
    <property type="match status" value="1"/>
</dbReference>
<dbReference type="SUPFAM" id="SSF57701">
    <property type="entry name" value="Zn2/Cys6 DNA-binding domain"/>
    <property type="match status" value="1"/>
</dbReference>
<evidence type="ECO:0000259" key="4">
    <source>
        <dbReference type="PROSITE" id="PS50048"/>
    </source>
</evidence>
<gene>
    <name evidence="5" type="ORF">B0I36DRAFT_126134</name>
</gene>
<reference evidence="5" key="1">
    <citation type="journal article" date="2021" name="Nat. Commun.">
        <title>Genetic determinants of endophytism in the Arabidopsis root mycobiome.</title>
        <authorList>
            <person name="Mesny F."/>
            <person name="Miyauchi S."/>
            <person name="Thiergart T."/>
            <person name="Pickel B."/>
            <person name="Atanasova L."/>
            <person name="Karlsson M."/>
            <person name="Huettel B."/>
            <person name="Barry K.W."/>
            <person name="Haridas S."/>
            <person name="Chen C."/>
            <person name="Bauer D."/>
            <person name="Andreopoulos W."/>
            <person name="Pangilinan J."/>
            <person name="LaButti K."/>
            <person name="Riley R."/>
            <person name="Lipzen A."/>
            <person name="Clum A."/>
            <person name="Drula E."/>
            <person name="Henrissat B."/>
            <person name="Kohler A."/>
            <person name="Grigoriev I.V."/>
            <person name="Martin F.M."/>
            <person name="Hacquard S."/>
        </authorList>
    </citation>
    <scope>NUCLEOTIDE SEQUENCE</scope>
    <source>
        <strain evidence="5">MPI-CAGE-CH-0230</strain>
    </source>
</reference>
<keyword evidence="6" id="KW-1185">Reference proteome</keyword>
<proteinExistence type="predicted"/>
<dbReference type="GO" id="GO:0006351">
    <property type="term" value="P:DNA-templated transcription"/>
    <property type="evidence" value="ECO:0007669"/>
    <property type="project" value="InterPro"/>
</dbReference>
<dbReference type="OrthoDB" id="3266505at2759"/>
<dbReference type="Pfam" id="PF00172">
    <property type="entry name" value="Zn_clus"/>
    <property type="match status" value="1"/>
</dbReference>
<organism evidence="5 6">
    <name type="scientific">Microdochium trichocladiopsis</name>
    <dbReference type="NCBI Taxonomy" id="1682393"/>
    <lineage>
        <taxon>Eukaryota</taxon>
        <taxon>Fungi</taxon>
        <taxon>Dikarya</taxon>
        <taxon>Ascomycota</taxon>
        <taxon>Pezizomycotina</taxon>
        <taxon>Sordariomycetes</taxon>
        <taxon>Xylariomycetidae</taxon>
        <taxon>Xylariales</taxon>
        <taxon>Microdochiaceae</taxon>
        <taxon>Microdochium</taxon>
    </lineage>
</organism>
<dbReference type="PANTHER" id="PTHR46910:SF32">
    <property type="entry name" value="TRANSCRIPTION FACTOR DOMAIN-CONTAINING PROTEIN-RELATED"/>
    <property type="match status" value="1"/>
</dbReference>
<sequence>MSSSSHPRASKRAANSAVSRSPNACERCRKQKIRCSGSQPCDACTKRSRPCHFDETHQRVVVTRGYIRELQRRAIRRDDVSAQAICDEAARNVSGETAMASGLTRPEDMDPPALPRPGGSEHGDDTPSIADGSHVTEEPGLTNFLTQDKSPFMTAGNGMTYYLGASSNWTFTQKVLSMVYERAFRNQIPDVERLIEGLGNAYDLPWDGIPLGEPPSLATVPTIDHAIYLINAVKFHCTQLFHLFDEETFIPALYAFYQRSPGTRHETDRLWLVHFMLILSFGKAFTVRNKGKNPAGIEYFIKALQFLPSTIMLWRHPVHSTEVLSCIALYLQCLDYRIVAHNYMGQALRLALNYGLHTDIQRDGFGKESVERIRRVWWTLFILDREMTSIAGVPQSIQIDDVQCQLPEFSGSSQRIMVLKMQLTLSQLMAKINQTMYGVGGKLHKDFLRGIENALGELAQVHEELYRCFPVPPDQAQGSISRTSAHLYLSYYRCIILATRPILFCFIKIRLDSWEECQARLHSSNTARNMLQMCLDASIQILVTLDLLLQQNLIDPFLPFDLDSVSAATINILVAMALDHEFLQSGSSWITTANAIFAELVASGNQVAAVRVKELDQLKSLLAKLGNGGGQPAPARSPTTPSAPSSWVPSGQVMPQTRDSMFAAQSQVHVAGEAVTCTVEATTSSASTALSRAAPQTLDFSATTGFSFDTGTFDSSQAAEIIELANSVADIDSIWVSDIIGHDSIW</sequence>
<evidence type="ECO:0000256" key="2">
    <source>
        <dbReference type="ARBA" id="ARBA00023242"/>
    </source>
</evidence>
<feature type="region of interest" description="Disordered" evidence="3">
    <location>
        <begin position="96"/>
        <end position="134"/>
    </location>
</feature>
<feature type="region of interest" description="Disordered" evidence="3">
    <location>
        <begin position="626"/>
        <end position="651"/>
    </location>
</feature>
<feature type="region of interest" description="Disordered" evidence="3">
    <location>
        <begin position="1"/>
        <end position="25"/>
    </location>
</feature>
<dbReference type="RefSeq" id="XP_046011062.1">
    <property type="nucleotide sequence ID" value="XM_046148117.1"/>
</dbReference>
<dbReference type="GO" id="GO:0008270">
    <property type="term" value="F:zinc ion binding"/>
    <property type="evidence" value="ECO:0007669"/>
    <property type="project" value="InterPro"/>
</dbReference>
<dbReference type="InterPro" id="IPR001138">
    <property type="entry name" value="Zn2Cys6_DnaBD"/>
</dbReference>
<name>A0A9P8Y3K8_9PEZI</name>
<dbReference type="Proteomes" id="UP000756346">
    <property type="component" value="Unassembled WGS sequence"/>
</dbReference>
<dbReference type="GO" id="GO:0003677">
    <property type="term" value="F:DNA binding"/>
    <property type="evidence" value="ECO:0007669"/>
    <property type="project" value="InterPro"/>
</dbReference>
<feature type="domain" description="Zn(2)-C6 fungal-type" evidence="4">
    <location>
        <begin position="24"/>
        <end position="53"/>
    </location>
</feature>
<dbReference type="InterPro" id="IPR050987">
    <property type="entry name" value="AtrR-like"/>
</dbReference>
<keyword evidence="2" id="KW-0539">Nucleus</keyword>
<dbReference type="PROSITE" id="PS50048">
    <property type="entry name" value="ZN2_CY6_FUNGAL_2"/>
    <property type="match status" value="1"/>
</dbReference>
<dbReference type="GO" id="GO:0000981">
    <property type="term" value="F:DNA-binding transcription factor activity, RNA polymerase II-specific"/>
    <property type="evidence" value="ECO:0007669"/>
    <property type="project" value="InterPro"/>
</dbReference>
<dbReference type="Pfam" id="PF04082">
    <property type="entry name" value="Fungal_trans"/>
    <property type="match status" value="1"/>
</dbReference>
<dbReference type="CDD" id="cd00067">
    <property type="entry name" value="GAL4"/>
    <property type="match status" value="1"/>
</dbReference>
<dbReference type="PROSITE" id="PS00463">
    <property type="entry name" value="ZN2_CY6_FUNGAL_1"/>
    <property type="match status" value="1"/>
</dbReference>
<accession>A0A9P8Y3K8</accession>
<protein>
    <recommendedName>
        <fullName evidence="4">Zn(2)-C6 fungal-type domain-containing protein</fullName>
    </recommendedName>
</protein>
<comment type="caution">
    <text evidence="5">The sequence shown here is derived from an EMBL/GenBank/DDBJ whole genome shotgun (WGS) entry which is preliminary data.</text>
</comment>
<dbReference type="EMBL" id="JAGTJQ010000006">
    <property type="protein sequence ID" value="KAH7028774.1"/>
    <property type="molecule type" value="Genomic_DNA"/>
</dbReference>
<dbReference type="AlphaFoldDB" id="A0A9P8Y3K8"/>